<feature type="transmembrane region" description="Helical" evidence="1">
    <location>
        <begin position="364"/>
        <end position="383"/>
    </location>
</feature>
<sequence>MPRFAFLRPAPLARIAVLLLCAAFALLCLARARLIGDGMEYLAMAQGFVVHGSPDLRRADVAALQAMPPKALARGGLEPRMLDDAIGRIERDGVIVHGFARAVDGGIHAVHFWMYSLLAAPFYALVAALGQNPFMAPVLLNLAIAACGAWCIRRWFPRAGLPELGLFALMGPLYYTVWIGPEVMAGCCVLLAVLAALRRDLPLCVALAGLGATQNPSIAGLIPAAGAYALLYRWAPALVPFPDLAAASGRLRGAALSVGGLLLAVLPYVHNQAVFGMPSIISHYYTDVGLIRPERLFSFLFDLNQGLLIGFPALLSCIALVVLAGRRRTWLPHLAIALLLALGMALPTLAAANWSSGAIVVARYAYWTSMPVLAVCLAAMTQWEARRRWLALGLALLLQAAATWNAFPSRRAPTLHTHAATWVLGHAPHLYNPDPEIFLERERRREDPVTPDQVVVHRGPAGPTKLMRFWSNGGDDGGLCASGAHLEADHVKTLASGWRYYSGPLRCAPGASPFLHIAITPDTASMLLEGWPASTGPVVWNTGRHAALRIEVPPGRRPALLGLRGYYHHPVRRSRVSINGVDLGVVALGQAPLVLPASLQDARVLEIRFEHTREPRPAVPGEPPLGFFLHGVDIELAD</sequence>
<comment type="caution">
    <text evidence="2">The sequence shown here is derived from an EMBL/GenBank/DDBJ whole genome shotgun (WGS) entry which is preliminary data.</text>
</comment>
<dbReference type="EMBL" id="JAJNOC010000002">
    <property type="protein sequence ID" value="MCD2516569.1"/>
    <property type="molecule type" value="Genomic_DNA"/>
</dbReference>
<organism evidence="2 3">
    <name type="scientific">Massilia phyllostachyos</name>
    <dbReference type="NCBI Taxonomy" id="2898585"/>
    <lineage>
        <taxon>Bacteria</taxon>
        <taxon>Pseudomonadati</taxon>
        <taxon>Pseudomonadota</taxon>
        <taxon>Betaproteobacteria</taxon>
        <taxon>Burkholderiales</taxon>
        <taxon>Oxalobacteraceae</taxon>
        <taxon>Telluria group</taxon>
        <taxon>Massilia</taxon>
    </lineage>
</organism>
<keyword evidence="1" id="KW-0812">Transmembrane</keyword>
<evidence type="ECO:0000313" key="2">
    <source>
        <dbReference type="EMBL" id="MCD2516569.1"/>
    </source>
</evidence>
<feature type="transmembrane region" description="Helical" evidence="1">
    <location>
        <begin position="138"/>
        <end position="156"/>
    </location>
</feature>
<protein>
    <submittedName>
        <fullName evidence="2">Uncharacterized protein</fullName>
    </submittedName>
</protein>
<feature type="transmembrane region" description="Helical" evidence="1">
    <location>
        <begin position="176"/>
        <end position="197"/>
    </location>
</feature>
<evidence type="ECO:0000313" key="3">
    <source>
        <dbReference type="Proteomes" id="UP001179361"/>
    </source>
</evidence>
<feature type="transmembrane region" description="Helical" evidence="1">
    <location>
        <begin position="251"/>
        <end position="269"/>
    </location>
</feature>
<keyword evidence="1" id="KW-0472">Membrane</keyword>
<feature type="transmembrane region" description="Helical" evidence="1">
    <location>
        <begin position="330"/>
        <end position="352"/>
    </location>
</feature>
<dbReference type="Proteomes" id="UP001179361">
    <property type="component" value="Unassembled WGS sequence"/>
</dbReference>
<accession>A0ABS8Q4A0</accession>
<gene>
    <name evidence="2" type="ORF">LQ564_09630</name>
</gene>
<keyword evidence="3" id="KW-1185">Reference proteome</keyword>
<dbReference type="RefSeq" id="WP_231057882.1">
    <property type="nucleotide sequence ID" value="NZ_JAJNOC010000002.1"/>
</dbReference>
<evidence type="ECO:0000256" key="1">
    <source>
        <dbReference type="SAM" id="Phobius"/>
    </source>
</evidence>
<feature type="transmembrane region" description="Helical" evidence="1">
    <location>
        <begin position="306"/>
        <end position="324"/>
    </location>
</feature>
<name>A0ABS8Q4A0_9BURK</name>
<keyword evidence="1" id="KW-1133">Transmembrane helix</keyword>
<feature type="transmembrane region" description="Helical" evidence="1">
    <location>
        <begin position="204"/>
        <end position="231"/>
    </location>
</feature>
<feature type="transmembrane region" description="Helical" evidence="1">
    <location>
        <begin position="389"/>
        <end position="407"/>
    </location>
</feature>
<proteinExistence type="predicted"/>
<reference evidence="2" key="1">
    <citation type="submission" date="2021-11" db="EMBL/GenBank/DDBJ databases">
        <title>The complete genome of Massilia sp sp. G4R7.</title>
        <authorList>
            <person name="Liu L."/>
            <person name="Yue J."/>
            <person name="Yuan J."/>
            <person name="Yang F."/>
            <person name="Li L."/>
        </authorList>
    </citation>
    <scope>NUCLEOTIDE SEQUENCE</scope>
    <source>
        <strain evidence="2">G4R7</strain>
    </source>
</reference>
<feature type="transmembrane region" description="Helical" evidence="1">
    <location>
        <begin position="112"/>
        <end position="131"/>
    </location>
</feature>